<dbReference type="RefSeq" id="WP_079698272.1">
    <property type="nucleotide sequence ID" value="NZ_JADNAH010000042.1"/>
</dbReference>
<feature type="transmembrane region" description="Helical" evidence="8">
    <location>
        <begin position="222"/>
        <end position="245"/>
    </location>
</feature>
<feature type="transmembrane region" description="Helical" evidence="8">
    <location>
        <begin position="345"/>
        <end position="364"/>
    </location>
</feature>
<reference evidence="10 11" key="1">
    <citation type="submission" date="2019-03" db="EMBL/GenBank/DDBJ databases">
        <title>Genomic Encyclopedia of Type Strains, Phase IV (KMG-IV): sequencing the most valuable type-strain genomes for metagenomic binning, comparative biology and taxonomic classification.</title>
        <authorList>
            <person name="Goeker M."/>
        </authorList>
    </citation>
    <scope>NUCLEOTIDE SEQUENCE [LARGE SCALE GENOMIC DNA]</scope>
    <source>
        <strain evidence="10 11">DSM 100433</strain>
    </source>
</reference>
<dbReference type="InterPro" id="IPR024989">
    <property type="entry name" value="MFS_assoc_dom"/>
</dbReference>
<evidence type="ECO:0000256" key="5">
    <source>
        <dbReference type="ARBA" id="ARBA00022692"/>
    </source>
</evidence>
<name>A0A9X8UJL5_9FIRM</name>
<evidence type="ECO:0000256" key="2">
    <source>
        <dbReference type="ARBA" id="ARBA00022448"/>
    </source>
</evidence>
<feature type="transmembrane region" description="Helical" evidence="8">
    <location>
        <begin position="99"/>
        <end position="117"/>
    </location>
</feature>
<feature type="transmembrane region" description="Helical" evidence="8">
    <location>
        <begin position="138"/>
        <end position="156"/>
    </location>
</feature>
<proteinExistence type="predicted"/>
<evidence type="ECO:0000256" key="1">
    <source>
        <dbReference type="ARBA" id="ARBA00004429"/>
    </source>
</evidence>
<dbReference type="EMBL" id="SLUK01000004">
    <property type="protein sequence ID" value="TCL43777.1"/>
    <property type="molecule type" value="Genomic_DNA"/>
</dbReference>
<gene>
    <name evidence="10" type="ORF">EDD78_104115</name>
</gene>
<evidence type="ECO:0000256" key="3">
    <source>
        <dbReference type="ARBA" id="ARBA00022475"/>
    </source>
</evidence>
<evidence type="ECO:0000313" key="11">
    <source>
        <dbReference type="Proteomes" id="UP000294682"/>
    </source>
</evidence>
<organism evidence="10 11">
    <name type="scientific">Harryflintia acetispora</name>
    <dbReference type="NCBI Taxonomy" id="1849041"/>
    <lineage>
        <taxon>Bacteria</taxon>
        <taxon>Bacillati</taxon>
        <taxon>Bacillota</taxon>
        <taxon>Clostridia</taxon>
        <taxon>Eubacteriales</taxon>
        <taxon>Oscillospiraceae</taxon>
        <taxon>Harryflintia</taxon>
    </lineage>
</organism>
<keyword evidence="5 8" id="KW-0812">Transmembrane</keyword>
<dbReference type="PANTHER" id="PTHR23522:SF10">
    <property type="entry name" value="3-PHENYLPROPIONIC ACID TRANSPORTER-RELATED"/>
    <property type="match status" value="1"/>
</dbReference>
<evidence type="ECO:0000256" key="8">
    <source>
        <dbReference type="SAM" id="Phobius"/>
    </source>
</evidence>
<dbReference type="Gene3D" id="1.20.1250.20">
    <property type="entry name" value="MFS general substrate transporter like domains"/>
    <property type="match status" value="2"/>
</dbReference>
<evidence type="ECO:0000256" key="4">
    <source>
        <dbReference type="ARBA" id="ARBA00022519"/>
    </source>
</evidence>
<comment type="caution">
    <text evidence="10">The sequence shown here is derived from an EMBL/GenBank/DDBJ whole genome shotgun (WGS) entry which is preliminary data.</text>
</comment>
<feature type="domain" description="Major facilitator superfamily (MFS) profile" evidence="9">
    <location>
        <begin position="221"/>
        <end position="408"/>
    </location>
</feature>
<dbReference type="OrthoDB" id="1853855at2"/>
<keyword evidence="2" id="KW-0813">Transport</keyword>
<dbReference type="GO" id="GO:0022857">
    <property type="term" value="F:transmembrane transporter activity"/>
    <property type="evidence" value="ECO:0007669"/>
    <property type="project" value="InterPro"/>
</dbReference>
<dbReference type="Proteomes" id="UP000294682">
    <property type="component" value="Unassembled WGS sequence"/>
</dbReference>
<feature type="transmembrane region" description="Helical" evidence="8">
    <location>
        <begin position="311"/>
        <end position="333"/>
    </location>
</feature>
<evidence type="ECO:0000259" key="9">
    <source>
        <dbReference type="PROSITE" id="PS50850"/>
    </source>
</evidence>
<keyword evidence="4" id="KW-0997">Cell inner membrane</keyword>
<feature type="transmembrane region" description="Helical" evidence="8">
    <location>
        <begin position="257"/>
        <end position="274"/>
    </location>
</feature>
<evidence type="ECO:0000313" key="10">
    <source>
        <dbReference type="EMBL" id="TCL43777.1"/>
    </source>
</evidence>
<dbReference type="InterPro" id="IPR036259">
    <property type="entry name" value="MFS_trans_sf"/>
</dbReference>
<feature type="transmembrane region" description="Helical" evidence="8">
    <location>
        <begin position="162"/>
        <end position="184"/>
    </location>
</feature>
<keyword evidence="7 8" id="KW-0472">Membrane</keyword>
<protein>
    <submittedName>
        <fullName evidence="10">Na+/melibiose symporter-like transporter</fullName>
    </submittedName>
</protein>
<evidence type="ECO:0000256" key="6">
    <source>
        <dbReference type="ARBA" id="ARBA00022989"/>
    </source>
</evidence>
<accession>A0A9X8UJL5</accession>
<dbReference type="Pfam" id="PF12832">
    <property type="entry name" value="MFS_1_like"/>
    <property type="match status" value="1"/>
</dbReference>
<keyword evidence="11" id="KW-1185">Reference proteome</keyword>
<feature type="transmembrane region" description="Helical" evidence="8">
    <location>
        <begin position="376"/>
        <end position="398"/>
    </location>
</feature>
<dbReference type="SUPFAM" id="SSF103473">
    <property type="entry name" value="MFS general substrate transporter"/>
    <property type="match status" value="1"/>
</dbReference>
<dbReference type="GO" id="GO:0005886">
    <property type="term" value="C:plasma membrane"/>
    <property type="evidence" value="ECO:0007669"/>
    <property type="project" value="UniProtKB-SubCell"/>
</dbReference>
<dbReference type="PROSITE" id="PS50850">
    <property type="entry name" value="MFS"/>
    <property type="match status" value="1"/>
</dbReference>
<feature type="transmembrane region" description="Helical" evidence="8">
    <location>
        <begin position="286"/>
        <end position="305"/>
    </location>
</feature>
<feature type="transmembrane region" description="Helical" evidence="8">
    <location>
        <begin position="74"/>
        <end position="93"/>
    </location>
</feature>
<dbReference type="AlphaFoldDB" id="A0A9X8UJL5"/>
<dbReference type="PANTHER" id="PTHR23522">
    <property type="entry name" value="BLL5896 PROTEIN"/>
    <property type="match status" value="1"/>
</dbReference>
<keyword evidence="3" id="KW-1003">Cell membrane</keyword>
<feature type="transmembrane region" description="Helical" evidence="8">
    <location>
        <begin position="9"/>
        <end position="33"/>
    </location>
</feature>
<evidence type="ECO:0000256" key="7">
    <source>
        <dbReference type="ARBA" id="ARBA00023136"/>
    </source>
</evidence>
<keyword evidence="6 8" id="KW-1133">Transmembrane helix</keyword>
<dbReference type="InterPro" id="IPR020846">
    <property type="entry name" value="MFS_dom"/>
</dbReference>
<sequence>MSYFKKENLLFYAFNVVYFACSSLYFGFIVMYLTAHGYSSFECGVINTIISLVEFLFQPVAGYITDTFMSIKKYIILCSAGAILTTYLLPLTVHNMLGASISVMLLTLFAYPLTYLADTWSVTLRESLSYIDYGKNRSGGSVGYSVTSALAGVLIAKFGYDLLFLLHVILFAVVIVIVLFIPGVPCGNARKKKVEGAQLQPEQGESLSFGGIIKMLLRNQKYMVFLLSTFCFYMALKAWCTYIPYKIIELGGADKELGYAIALAAVGEIPILFIMNRCVQRFRLSFIYITATLCLFARGLLMLTAQSMSMVMLSELLEAFTYAFFIAVSLEMINRIVPRSIRTTAVTVEVAVTNGLSGIIGTFIGGILVDRFGVDMMSLVMCVMSALGVLLFAVPTYIQFQRDRELVV</sequence>
<comment type="subcellular location">
    <subcellularLocation>
        <location evidence="1">Cell inner membrane</location>
        <topology evidence="1">Multi-pass membrane protein</topology>
    </subcellularLocation>
</comment>
<feature type="transmembrane region" description="Helical" evidence="8">
    <location>
        <begin position="45"/>
        <end position="65"/>
    </location>
</feature>